<organism evidence="3 4">
    <name type="scientific">Blastopirellula retiformator</name>
    <dbReference type="NCBI Taxonomy" id="2527970"/>
    <lineage>
        <taxon>Bacteria</taxon>
        <taxon>Pseudomonadati</taxon>
        <taxon>Planctomycetota</taxon>
        <taxon>Planctomycetia</taxon>
        <taxon>Pirellulales</taxon>
        <taxon>Pirellulaceae</taxon>
        <taxon>Blastopirellula</taxon>
    </lineage>
</organism>
<gene>
    <name evidence="3" type="ORF">Enr8_00620</name>
</gene>
<feature type="transmembrane region" description="Helical" evidence="1">
    <location>
        <begin position="68"/>
        <end position="88"/>
    </location>
</feature>
<protein>
    <submittedName>
        <fullName evidence="3">Uncharacterized protein</fullName>
    </submittedName>
</protein>
<dbReference type="OrthoDB" id="287322at2"/>
<accession>A0A5C5VK93</accession>
<dbReference type="EMBL" id="SJPF01000001">
    <property type="protein sequence ID" value="TWT38370.1"/>
    <property type="molecule type" value="Genomic_DNA"/>
</dbReference>
<reference evidence="3 4" key="1">
    <citation type="submission" date="2019-02" db="EMBL/GenBank/DDBJ databases">
        <title>Deep-cultivation of Planctomycetes and their phenomic and genomic characterization uncovers novel biology.</title>
        <authorList>
            <person name="Wiegand S."/>
            <person name="Jogler M."/>
            <person name="Boedeker C."/>
            <person name="Pinto D."/>
            <person name="Vollmers J."/>
            <person name="Rivas-Marin E."/>
            <person name="Kohn T."/>
            <person name="Peeters S.H."/>
            <person name="Heuer A."/>
            <person name="Rast P."/>
            <person name="Oberbeckmann S."/>
            <person name="Bunk B."/>
            <person name="Jeske O."/>
            <person name="Meyerdierks A."/>
            <person name="Storesund J.E."/>
            <person name="Kallscheuer N."/>
            <person name="Luecker S."/>
            <person name="Lage O.M."/>
            <person name="Pohl T."/>
            <person name="Merkel B.J."/>
            <person name="Hornburger P."/>
            <person name="Mueller R.-W."/>
            <person name="Bruemmer F."/>
            <person name="Labrenz M."/>
            <person name="Spormann A.M."/>
            <person name="Op Den Camp H."/>
            <person name="Overmann J."/>
            <person name="Amann R."/>
            <person name="Jetten M.S.M."/>
            <person name="Mascher T."/>
            <person name="Medema M.H."/>
            <person name="Devos D.P."/>
            <person name="Kaster A.-K."/>
            <person name="Ovreas L."/>
            <person name="Rohde M."/>
            <person name="Galperin M.Y."/>
            <person name="Jogler C."/>
        </authorList>
    </citation>
    <scope>NUCLEOTIDE SEQUENCE [LARGE SCALE GENOMIC DNA]</scope>
    <source>
        <strain evidence="3 4">Enr8</strain>
    </source>
</reference>
<keyword evidence="4" id="KW-1185">Reference proteome</keyword>
<dbReference type="Proteomes" id="UP000318878">
    <property type="component" value="Unassembled WGS sequence"/>
</dbReference>
<keyword evidence="1" id="KW-0812">Transmembrane</keyword>
<dbReference type="RefSeq" id="WP_146428632.1">
    <property type="nucleotide sequence ID" value="NZ_SJPF01000001.1"/>
</dbReference>
<comment type="caution">
    <text evidence="3">The sequence shown here is derived from an EMBL/GenBank/DDBJ whole genome shotgun (WGS) entry which is preliminary data.</text>
</comment>
<feature type="chain" id="PRO_5022698962" evidence="2">
    <location>
        <begin position="22"/>
        <end position="107"/>
    </location>
</feature>
<proteinExistence type="predicted"/>
<name>A0A5C5VK93_9BACT</name>
<evidence type="ECO:0000313" key="3">
    <source>
        <dbReference type="EMBL" id="TWT38370.1"/>
    </source>
</evidence>
<keyword evidence="1" id="KW-1133">Transmembrane helix</keyword>
<dbReference type="AlphaFoldDB" id="A0A5C5VK93"/>
<evidence type="ECO:0000256" key="2">
    <source>
        <dbReference type="SAM" id="SignalP"/>
    </source>
</evidence>
<keyword evidence="1" id="KW-0472">Membrane</keyword>
<sequence length="107" mass="11533" precursor="true">MLRTILLIATLPLAFWLATSAVIPMADYSPAETAQASPEPIEWRHTVDGWEPVEELQVEAPADRQPPIHPLTLLPLVVAVALSALLAFEPQETAATSQNDTDGGKPL</sequence>
<keyword evidence="2" id="KW-0732">Signal</keyword>
<evidence type="ECO:0000313" key="4">
    <source>
        <dbReference type="Proteomes" id="UP000318878"/>
    </source>
</evidence>
<feature type="signal peptide" evidence="2">
    <location>
        <begin position="1"/>
        <end position="21"/>
    </location>
</feature>
<evidence type="ECO:0000256" key="1">
    <source>
        <dbReference type="SAM" id="Phobius"/>
    </source>
</evidence>